<comment type="caution">
    <text evidence="1">The sequence shown here is derived from an EMBL/GenBank/DDBJ whole genome shotgun (WGS) entry which is preliminary data.</text>
</comment>
<dbReference type="InterPro" id="IPR021109">
    <property type="entry name" value="Peptidase_aspartic_dom_sf"/>
</dbReference>
<sequence length="220" mass="24570">MVVYDDTLGLENLIQKTIRVAQRYSTCALHTPTAIPLPATPYVALPAPESMQVDSYRLTRAERQRRIQQHLCWYCGGEDHAIAACPIRPPRPAVSTIQLPARIAPLTRTTVHILNSHVCVSAKALIDSGSAGNFISNQILQKLNVRRKRCQQDLRIQTIQGKPLGRGHIRHFSPTLTLRIGCLHMEDITFMWATLALELPLLSNVSSNNEMINPSSTTYL</sequence>
<gene>
    <name evidence="1" type="ORF">DPX16_23641</name>
</gene>
<name>A0A3N0ZBK5_ANAGA</name>
<dbReference type="CDD" id="cd00303">
    <property type="entry name" value="retropepsin_like"/>
    <property type="match status" value="1"/>
</dbReference>
<dbReference type="Pfam" id="PF08284">
    <property type="entry name" value="RVP_2"/>
    <property type="match status" value="1"/>
</dbReference>
<evidence type="ECO:0000313" key="1">
    <source>
        <dbReference type="EMBL" id="ROL55624.1"/>
    </source>
</evidence>
<evidence type="ECO:0000313" key="2">
    <source>
        <dbReference type="Proteomes" id="UP000281406"/>
    </source>
</evidence>
<reference evidence="1 2" key="1">
    <citation type="submission" date="2018-10" db="EMBL/GenBank/DDBJ databases">
        <title>Genome assembly for a Yunnan-Guizhou Plateau 3E fish, Anabarilius grahami (Regan), and its evolutionary and genetic applications.</title>
        <authorList>
            <person name="Jiang W."/>
        </authorList>
    </citation>
    <scope>NUCLEOTIDE SEQUENCE [LARGE SCALE GENOMIC DNA]</scope>
    <source>
        <strain evidence="1">AG-KIZ</strain>
        <tissue evidence="1">Muscle</tissue>
    </source>
</reference>
<keyword evidence="2" id="KW-1185">Reference proteome</keyword>
<dbReference type="AlphaFoldDB" id="A0A3N0ZBK5"/>
<dbReference type="Proteomes" id="UP000281406">
    <property type="component" value="Unassembled WGS sequence"/>
</dbReference>
<dbReference type="Gene3D" id="2.40.70.10">
    <property type="entry name" value="Acid Proteases"/>
    <property type="match status" value="1"/>
</dbReference>
<dbReference type="EMBL" id="RJVU01000082">
    <property type="protein sequence ID" value="ROL55624.1"/>
    <property type="molecule type" value="Genomic_DNA"/>
</dbReference>
<protein>
    <submittedName>
        <fullName evidence="1">Retrotransposon-derived protein PEG10</fullName>
    </submittedName>
</protein>
<dbReference type="OrthoDB" id="9906410at2759"/>
<accession>A0A3N0ZBK5</accession>
<proteinExistence type="predicted"/>
<organism evidence="1 2">
    <name type="scientific">Anabarilius grahami</name>
    <name type="common">Kanglang fish</name>
    <name type="synonym">Barilius grahami</name>
    <dbReference type="NCBI Taxonomy" id="495550"/>
    <lineage>
        <taxon>Eukaryota</taxon>
        <taxon>Metazoa</taxon>
        <taxon>Chordata</taxon>
        <taxon>Craniata</taxon>
        <taxon>Vertebrata</taxon>
        <taxon>Euteleostomi</taxon>
        <taxon>Actinopterygii</taxon>
        <taxon>Neopterygii</taxon>
        <taxon>Teleostei</taxon>
        <taxon>Ostariophysi</taxon>
        <taxon>Cypriniformes</taxon>
        <taxon>Xenocyprididae</taxon>
        <taxon>Xenocypridinae</taxon>
        <taxon>Xenocypridinae incertae sedis</taxon>
        <taxon>Anabarilius</taxon>
    </lineage>
</organism>